<dbReference type="InterPro" id="IPR000873">
    <property type="entry name" value="AMP-dep_synth/lig_dom"/>
</dbReference>
<dbReference type="NCBIfam" id="TIGR01733">
    <property type="entry name" value="AA-adenyl-dom"/>
    <property type="match status" value="1"/>
</dbReference>
<dbReference type="CDD" id="cd19531">
    <property type="entry name" value="LCL_NRPS-like"/>
    <property type="match status" value="2"/>
</dbReference>
<keyword evidence="2" id="KW-0596">Phosphopantetheine</keyword>
<evidence type="ECO:0000313" key="6">
    <source>
        <dbReference type="EMBL" id="GFH73241.1"/>
    </source>
</evidence>
<proteinExistence type="predicted"/>
<feature type="region of interest" description="Disordered" evidence="4">
    <location>
        <begin position="1570"/>
        <end position="1598"/>
    </location>
</feature>
<dbReference type="Gene3D" id="3.40.50.12780">
    <property type="entry name" value="N-terminal domain of ligase-like"/>
    <property type="match status" value="1"/>
</dbReference>
<evidence type="ECO:0000256" key="1">
    <source>
        <dbReference type="ARBA" id="ARBA00001957"/>
    </source>
</evidence>
<evidence type="ECO:0000256" key="3">
    <source>
        <dbReference type="ARBA" id="ARBA00022553"/>
    </source>
</evidence>
<dbReference type="InterPro" id="IPR020845">
    <property type="entry name" value="AMP-binding_CS"/>
</dbReference>
<dbReference type="InterPro" id="IPR045851">
    <property type="entry name" value="AMP-bd_C_sf"/>
</dbReference>
<dbReference type="Gene3D" id="3.40.50.980">
    <property type="match status" value="2"/>
</dbReference>
<organism evidence="6 7">
    <name type="scientific">Streptomyces diastaticus subsp. diastaticus</name>
    <dbReference type="NCBI Taxonomy" id="68040"/>
    <lineage>
        <taxon>Bacteria</taxon>
        <taxon>Bacillati</taxon>
        <taxon>Actinomycetota</taxon>
        <taxon>Actinomycetes</taxon>
        <taxon>Kitasatosporales</taxon>
        <taxon>Streptomycetaceae</taxon>
        <taxon>Streptomyces</taxon>
        <taxon>Streptomyces diastaticus group</taxon>
    </lineage>
</organism>
<dbReference type="Proteomes" id="UP000472710">
    <property type="component" value="Unassembled WGS sequence"/>
</dbReference>
<feature type="domain" description="Carrier" evidence="5">
    <location>
        <begin position="1657"/>
        <end position="1732"/>
    </location>
</feature>
<dbReference type="SUPFAM" id="SSF56801">
    <property type="entry name" value="Acetyl-CoA synthetase-like"/>
    <property type="match status" value="2"/>
</dbReference>
<protein>
    <submittedName>
        <fullName evidence="6">Non-ribosomal peptide synthetase</fullName>
    </submittedName>
</protein>
<dbReference type="Gene3D" id="1.10.1200.10">
    <property type="entry name" value="ACP-like"/>
    <property type="match status" value="2"/>
</dbReference>
<dbReference type="PROSITE" id="PS00455">
    <property type="entry name" value="AMP_BINDING"/>
    <property type="match status" value="1"/>
</dbReference>
<dbReference type="RefSeq" id="WP_189500972.1">
    <property type="nucleotide sequence ID" value="NZ_BLLN01000005.1"/>
</dbReference>
<dbReference type="Pfam" id="PF00668">
    <property type="entry name" value="Condensation"/>
    <property type="match status" value="2"/>
</dbReference>
<dbReference type="InterPro" id="IPR009081">
    <property type="entry name" value="PP-bd_ACP"/>
</dbReference>
<dbReference type="PANTHER" id="PTHR45527">
    <property type="entry name" value="NONRIBOSOMAL PEPTIDE SYNTHETASE"/>
    <property type="match status" value="1"/>
</dbReference>
<gene>
    <name evidence="6" type="ORF">Sdia_40090</name>
</gene>
<dbReference type="Gene3D" id="3.30.559.30">
    <property type="entry name" value="Nonribosomal peptide synthetase, condensation domain"/>
    <property type="match status" value="2"/>
</dbReference>
<evidence type="ECO:0000259" key="5">
    <source>
        <dbReference type="PROSITE" id="PS50075"/>
    </source>
</evidence>
<dbReference type="Pfam" id="PF00550">
    <property type="entry name" value="PP-binding"/>
    <property type="match status" value="2"/>
</dbReference>
<dbReference type="InterPro" id="IPR020806">
    <property type="entry name" value="PKS_PP-bd"/>
</dbReference>
<dbReference type="Gene3D" id="2.30.38.10">
    <property type="entry name" value="Luciferase, Domain 3"/>
    <property type="match status" value="1"/>
</dbReference>
<dbReference type="Pfam" id="PF00501">
    <property type="entry name" value="AMP-binding"/>
    <property type="match status" value="2"/>
</dbReference>
<evidence type="ECO:0000256" key="4">
    <source>
        <dbReference type="SAM" id="MobiDB-lite"/>
    </source>
</evidence>
<dbReference type="GeneID" id="95073588"/>
<dbReference type="Gene3D" id="3.30.559.10">
    <property type="entry name" value="Chloramphenicol acetyltransferase-like domain"/>
    <property type="match status" value="2"/>
</dbReference>
<dbReference type="InterPro" id="IPR010071">
    <property type="entry name" value="AA_adenyl_dom"/>
</dbReference>
<evidence type="ECO:0000313" key="7">
    <source>
        <dbReference type="Proteomes" id="UP000472710"/>
    </source>
</evidence>
<dbReference type="InterPro" id="IPR036736">
    <property type="entry name" value="ACP-like_sf"/>
</dbReference>
<keyword evidence="7" id="KW-1185">Reference proteome</keyword>
<dbReference type="CDD" id="cd05931">
    <property type="entry name" value="FAAL"/>
    <property type="match status" value="1"/>
</dbReference>
<dbReference type="EMBL" id="BLLN01000005">
    <property type="protein sequence ID" value="GFH73241.1"/>
    <property type="molecule type" value="Genomic_DNA"/>
</dbReference>
<dbReference type="InterPro" id="IPR040097">
    <property type="entry name" value="FAAL/FAAC"/>
</dbReference>
<dbReference type="Gene3D" id="3.30.300.30">
    <property type="match status" value="2"/>
</dbReference>
<dbReference type="PROSITE" id="PS00012">
    <property type="entry name" value="PHOSPHOPANTETHEINE"/>
    <property type="match status" value="1"/>
</dbReference>
<reference evidence="6 7" key="1">
    <citation type="submission" date="2020-02" db="EMBL/GenBank/DDBJ databases">
        <title>Whole genome shotgun sequence of Streptomyces diastaticus subsp. diastaticus NBRC 13412.</title>
        <authorList>
            <person name="Ichikawa N."/>
            <person name="Komaki H."/>
            <person name="Tamura T."/>
        </authorList>
    </citation>
    <scope>NUCLEOTIDE SEQUENCE [LARGE SCALE GENOMIC DNA]</scope>
    <source>
        <strain evidence="6 7">NBRC 13412</strain>
    </source>
</reference>
<evidence type="ECO:0000256" key="2">
    <source>
        <dbReference type="ARBA" id="ARBA00022450"/>
    </source>
</evidence>
<name>A0ABQ1CSV5_STRDI</name>
<dbReference type="CDD" id="cd05930">
    <property type="entry name" value="A_NRPS"/>
    <property type="match status" value="1"/>
</dbReference>
<dbReference type="InterPro" id="IPR001242">
    <property type="entry name" value="Condensation_dom"/>
</dbReference>
<accession>A0ABQ1CSV5</accession>
<dbReference type="InterPro" id="IPR006162">
    <property type="entry name" value="Ppantetheine_attach_site"/>
</dbReference>
<dbReference type="PANTHER" id="PTHR45527:SF1">
    <property type="entry name" value="FATTY ACID SYNTHASE"/>
    <property type="match status" value="1"/>
</dbReference>
<dbReference type="SMART" id="SM00823">
    <property type="entry name" value="PKS_PP"/>
    <property type="match status" value="2"/>
</dbReference>
<keyword evidence="3" id="KW-0597">Phosphoprotein</keyword>
<dbReference type="InterPro" id="IPR023213">
    <property type="entry name" value="CAT-like_dom_sf"/>
</dbReference>
<comment type="caution">
    <text evidence="6">The sequence shown here is derived from an EMBL/GenBank/DDBJ whole genome shotgun (WGS) entry which is preliminary data.</text>
</comment>
<dbReference type="PROSITE" id="PS50075">
    <property type="entry name" value="CARRIER"/>
    <property type="match status" value="2"/>
</dbReference>
<dbReference type="InterPro" id="IPR042099">
    <property type="entry name" value="ANL_N_sf"/>
</dbReference>
<comment type="cofactor">
    <cofactor evidence="1">
        <name>pantetheine 4'-phosphate</name>
        <dbReference type="ChEBI" id="CHEBI:47942"/>
    </cofactor>
</comment>
<sequence length="2178" mass="232558">MHGNLITTLHEHAQRQGPARALSFAPEPELGRPCSLTYGELSAGVSAAAGALRARLNPGDRVLLLLPPTAEFAYVFLGCLQAGVIAVPLSLPTNESGLERVVGVARDCDARAVVSVAPLRELLAATPVGSMDLTWIDAETLSDAEAPVSDIRSDDVAFLQYTSGSTRAPRGVVVTHGNLMDNEAAINRAFGVRPDSTVVSWLPLHHDMGLIGGLLQPLYAGARAVILDPLTFLRRPMAWLETIAAERADVSGGPNFAYDLCVRKSFQEERESLDLSTWRVAFNGAAPVLPQTLRAFTEAFASSGFRAEAHTPCYGLAEATLLVASAEAEEPSRSRSFDVASLEAGTAAPGTDRAVRELVSYRLSDHTALRVVDRDTGEPVSDGRVGEICVAGKSNGAGYWADPEASRRTFGLPVAGKPFLCTGDLGFVLDGRLYVSGRLKDLVISRGRNLHPEDMETDVAAAHPALRPGCGAVFGADDDDVLVVLQEVRAGTPEEQYPHLTRRIRGALARTYGVRAHTVGLLPPGAIPKTSSGKIQRFAAKRRFLLDELPYLARSTADAETDSTLAAKTAEASAGGFGAAHDRARADWLAEGLAAHLGDLLGTDDIDVRDAPASLGVESLVAVRLQHELEDLLGVRLPPSAVLRAPSLDALARTALDAPAHTAVATAAGGPRLTQTQRALWFIQRTAPRSYAYNITRAFTLTADIDRLTRALNAVVARHASLRLKVREVEGEPIAEVRPDAAVVPDVVNAASWTEAEVERWIRRQATTPFDLEHDWLIRAGILLRGDTHILVLTLHHLVCDVSSLSVLLAGLTEEYARDANPRDTPVPAAPHSALPVELEAAALTRADALHAFWGAELVGELPVLAPPSATHRRGWAGTTLSFRVPADVGSRLAAFARREGLTSHNVLLATFQALLHRVSGQADLVVGVPVAGRTDRQLVEHVGYLVNTLPIRSVWRREGFDAFARATQRRVLDALDHQELPFPLLAGRLDADRESGAPLVFQAMFSHYTRALPGGPDAAGLVLGDPSAALPLGDGQLRAHPVPDPTAQTDIALNVAELADGLECGLQYDSALLPRAQARQFVASYLAMLTALADDPGADVTRLPLLDDDGLREVLASGTGRTVPREDHYLRAFDRHVRATPDAVAVDDGTTTLTYAELDRRANHVAAVLVDAGVGPNANVVVCAERTAGYVAVVVGIHKASGCYVPISPSEAPVRAARMVAALDAGVVVTDGRGRPLVDRGAAPMLDIAELLRGEAAHGPALRARAADGAYVIHTSGSTGVPKPAVVTVRGLTNHVWQMVEHFGLGPEDCVGQTAPTSFDISVWQLLTGLAAGARTRIADGASPARLAAAIDDGITVLQIVPMMIAAILEEGVHRGLHRLRAVISTGEELTWDIARRWHVACPSVALYNAYGPAECADDVTIGKVTPQDDQTRPVPIGAPLANTSIHVLDDTLAAVPFGVVGELCVGGDGVGRGYLGDPRRTAIAFVPDPFGPPGARLYRTGDVGRRTGDGVLEYLGRADRQVSVRGLRIEPGEVEAALRELPGVADAAVKTHETPHGVSLVAHLAYGDDDRTAPDASPTTGQARGDEEPAADGPAREVAADAYARIRHALRDRLPRHMIPSVCVRWPSLPRSANGKVDHAALTYVPAAPHEAAEIRDDQVAAAVRAAWCAVLERPDIGWRDNFFLLGGHSLLALRMLDRVSRTLAIEFDVESVFAHPCLDEFVEAVRHASPRAGTSFAPAATFVTYPVPASAAQQRFWFLRELDARSPVYNMPGVLRFTGPLDPARLERSLRAVLAAHPVLLARFTEVDGVPHWEPAPVEEFELAHADLRGAVAEFGPEAVEQVIAQEAGTGFALPAELPFRALLVRGGPEEWHLAVTIDHLVCDGGSLPVFLRQLADHYNGRPPAANPYTYAQYCVDEHTWLADATGLADEWHGALPARPVTAPDVAAPTTPLVEGPDGAQGAPRHWFDVDERTAEAVRECAGRTGTTPFMVFATALAALLRGGDTPQTIVLGTLIANRDHPALQDVVGPLLNVSLLPVPLGPTDSFHDALKHVRDSSLRAYRSRYTPFQQVVRAVTHEADPTHTPFDVMVVMQPPADPTPDFDGVTTELTEIDNGTSPYPLTLDIEPRAGGYRCSLRYAADRYGGTGIARLAERYLKVLAACAASPEEAMEGER</sequence>
<dbReference type="SUPFAM" id="SSF52777">
    <property type="entry name" value="CoA-dependent acyltransferases"/>
    <property type="match status" value="4"/>
</dbReference>
<dbReference type="SUPFAM" id="SSF47336">
    <property type="entry name" value="ACP-like"/>
    <property type="match status" value="2"/>
</dbReference>
<feature type="domain" description="Carrier" evidence="5">
    <location>
        <begin position="583"/>
        <end position="659"/>
    </location>
</feature>